<reference evidence="1 2" key="1">
    <citation type="submission" date="2009-03" db="EMBL/GenBank/DDBJ databases">
        <authorList>
            <person name="Warren W."/>
            <person name="Ye L."/>
            <person name="Minx P."/>
            <person name="Worley K."/>
            <person name="Gibbs R."/>
            <person name="Wilson R.K."/>
        </authorList>
    </citation>
    <scope>NUCLEOTIDE SEQUENCE [LARGE SCALE GENOMIC DNA]</scope>
</reference>
<dbReference type="Ensembl" id="ENSCJAT00000118970.1">
    <property type="protein sequence ID" value="ENSCJAP00000081547.1"/>
    <property type="gene ID" value="ENSCJAG00000084118.1"/>
</dbReference>
<sequence length="94" mass="10808">LIYFETESRSVTRHQAGVQWCNLGSLQTLPPRFKQFSCLSLLSNWDYRCAAPHSANFLYFLVEMGFTMLARLVSNSWPQVIYLPRPPKVLGLQA</sequence>
<dbReference type="GeneTree" id="ENSGT00940000167556"/>
<name>A0A8I3VY99_CALJA</name>
<reference evidence="1" key="2">
    <citation type="submission" date="2025-08" db="UniProtKB">
        <authorList>
            <consortium name="Ensembl"/>
        </authorList>
    </citation>
    <scope>IDENTIFICATION</scope>
</reference>
<keyword evidence="2" id="KW-1185">Reference proteome</keyword>
<proteinExistence type="predicted"/>
<dbReference type="PANTHER" id="PTHR46254">
    <property type="entry name" value="PROTEIN GVQW1-RELATED"/>
    <property type="match status" value="1"/>
</dbReference>
<protein>
    <submittedName>
        <fullName evidence="1">Uncharacterized protein</fullName>
    </submittedName>
</protein>
<evidence type="ECO:0000313" key="2">
    <source>
        <dbReference type="Proteomes" id="UP000008225"/>
    </source>
</evidence>
<dbReference type="Proteomes" id="UP000008225">
    <property type="component" value="Chromosome 2"/>
</dbReference>
<organism evidence="1 2">
    <name type="scientific">Callithrix jacchus</name>
    <name type="common">White-tufted-ear marmoset</name>
    <name type="synonym">Simia Jacchus</name>
    <dbReference type="NCBI Taxonomy" id="9483"/>
    <lineage>
        <taxon>Eukaryota</taxon>
        <taxon>Metazoa</taxon>
        <taxon>Chordata</taxon>
        <taxon>Craniata</taxon>
        <taxon>Vertebrata</taxon>
        <taxon>Euteleostomi</taxon>
        <taxon>Mammalia</taxon>
        <taxon>Eutheria</taxon>
        <taxon>Euarchontoglires</taxon>
        <taxon>Primates</taxon>
        <taxon>Haplorrhini</taxon>
        <taxon>Platyrrhini</taxon>
        <taxon>Cebidae</taxon>
        <taxon>Callitrichinae</taxon>
        <taxon>Callithrix</taxon>
        <taxon>Callithrix</taxon>
    </lineage>
</organism>
<accession>A0A8I3VY99</accession>
<dbReference type="AlphaFoldDB" id="A0A8I3VY99"/>
<reference evidence="1" key="3">
    <citation type="submission" date="2025-09" db="UniProtKB">
        <authorList>
            <consortium name="Ensembl"/>
        </authorList>
    </citation>
    <scope>IDENTIFICATION</scope>
</reference>
<evidence type="ECO:0000313" key="1">
    <source>
        <dbReference type="Ensembl" id="ENSCJAP00000081547.1"/>
    </source>
</evidence>